<evidence type="ECO:0000313" key="2">
    <source>
        <dbReference type="Proteomes" id="UP000470302"/>
    </source>
</evidence>
<dbReference type="AlphaFoldDB" id="A0A845GH68"/>
<proteinExistence type="predicted"/>
<dbReference type="Proteomes" id="UP000470302">
    <property type="component" value="Unassembled WGS sequence"/>
</dbReference>
<comment type="caution">
    <text evidence="1">The sequence shown here is derived from an EMBL/GenBank/DDBJ whole genome shotgun (WGS) entry which is preliminary data.</text>
</comment>
<organism evidence="1 2">
    <name type="scientific">Duganella vulcania</name>
    <dbReference type="NCBI Taxonomy" id="2692166"/>
    <lineage>
        <taxon>Bacteria</taxon>
        <taxon>Pseudomonadati</taxon>
        <taxon>Pseudomonadota</taxon>
        <taxon>Betaproteobacteria</taxon>
        <taxon>Burkholderiales</taxon>
        <taxon>Oxalobacteraceae</taxon>
        <taxon>Telluria group</taxon>
        <taxon>Duganella</taxon>
    </lineage>
</organism>
<dbReference type="EMBL" id="WWCW01000384">
    <property type="protein sequence ID" value="MYM92059.1"/>
    <property type="molecule type" value="Genomic_DNA"/>
</dbReference>
<name>A0A845GH68_9BURK</name>
<accession>A0A845GH68</accession>
<sequence>MTEHYVAAPHQVRHWQVEQATGAPPLWSRVLARLDGGARHDADAVEAAIRHAWARHES</sequence>
<protein>
    <submittedName>
        <fullName evidence="1">Uncharacterized protein</fullName>
    </submittedName>
</protein>
<feature type="non-terminal residue" evidence="1">
    <location>
        <position position="58"/>
    </location>
</feature>
<reference evidence="1 2" key="1">
    <citation type="submission" date="2020-01" db="EMBL/GenBank/DDBJ databases">
        <title>Novel species isolated from a subtropical stream in China.</title>
        <authorList>
            <person name="Lu H."/>
        </authorList>
    </citation>
    <scope>NUCLEOTIDE SEQUENCE [LARGE SCALE GENOMIC DNA]</scope>
    <source>
        <strain evidence="1 2">FT82W</strain>
    </source>
</reference>
<gene>
    <name evidence="1" type="ORF">GTP91_33410</name>
</gene>
<evidence type="ECO:0000313" key="1">
    <source>
        <dbReference type="EMBL" id="MYM92059.1"/>
    </source>
</evidence>